<feature type="domain" description="TamA POTRA" evidence="14">
    <location>
        <begin position="52"/>
        <end position="117"/>
    </location>
</feature>
<evidence type="ECO:0000256" key="4">
    <source>
        <dbReference type="ARBA" id="ARBA00022452"/>
    </source>
</evidence>
<dbReference type="InterPro" id="IPR035243">
    <property type="entry name" value="TamA_POTRA_Dom_1"/>
</dbReference>
<dbReference type="InterPro" id="IPR000184">
    <property type="entry name" value="Bac_surfAg_D15"/>
</dbReference>
<dbReference type="Proteomes" id="UP000281975">
    <property type="component" value="Unassembled WGS sequence"/>
</dbReference>
<dbReference type="Gene3D" id="3.10.20.310">
    <property type="entry name" value="membrane protein fhac"/>
    <property type="match status" value="3"/>
</dbReference>
<evidence type="ECO:0000313" key="16">
    <source>
        <dbReference type="Proteomes" id="UP000281975"/>
    </source>
</evidence>
<feature type="domain" description="Bacterial surface antigen (D15)" evidence="12">
    <location>
        <begin position="383"/>
        <end position="652"/>
    </location>
</feature>
<dbReference type="EMBL" id="RBIN01000003">
    <property type="protein sequence ID" value="RKR06187.1"/>
    <property type="molecule type" value="Genomic_DNA"/>
</dbReference>
<name>A0A420WY83_9GAMM</name>
<dbReference type="AlphaFoldDB" id="A0A420WY83"/>
<evidence type="ECO:0000256" key="10">
    <source>
        <dbReference type="ARBA" id="ARBA00093548"/>
    </source>
</evidence>
<feature type="domain" description="POTRA" evidence="13">
    <location>
        <begin position="212"/>
        <end position="270"/>
    </location>
</feature>
<comment type="subunit">
    <text evidence="10">Interacts with TamB to form the translocation and assembly module (TAM).</text>
</comment>
<evidence type="ECO:0000256" key="8">
    <source>
        <dbReference type="ARBA" id="ARBA00023237"/>
    </source>
</evidence>
<evidence type="ECO:0000256" key="5">
    <source>
        <dbReference type="ARBA" id="ARBA00022692"/>
    </source>
</evidence>
<dbReference type="Pfam" id="PF01103">
    <property type="entry name" value="Omp85"/>
    <property type="match status" value="1"/>
</dbReference>
<accession>A0A420WY83</accession>
<evidence type="ECO:0000256" key="11">
    <source>
        <dbReference type="SAM" id="MobiDB-lite"/>
    </source>
</evidence>
<keyword evidence="6" id="KW-0732">Signal</keyword>
<evidence type="ECO:0000256" key="7">
    <source>
        <dbReference type="ARBA" id="ARBA00023136"/>
    </source>
</evidence>
<dbReference type="InterPro" id="IPR010827">
    <property type="entry name" value="BamA/TamA_POTRA"/>
</dbReference>
<dbReference type="InterPro" id="IPR039910">
    <property type="entry name" value="D15-like"/>
</dbReference>
<organism evidence="15 16">
    <name type="scientific">Kushneria sinocarnis</name>
    <dbReference type="NCBI Taxonomy" id="595502"/>
    <lineage>
        <taxon>Bacteria</taxon>
        <taxon>Pseudomonadati</taxon>
        <taxon>Pseudomonadota</taxon>
        <taxon>Gammaproteobacteria</taxon>
        <taxon>Oceanospirillales</taxon>
        <taxon>Halomonadaceae</taxon>
        <taxon>Kushneria</taxon>
    </lineage>
</organism>
<evidence type="ECO:0000256" key="2">
    <source>
        <dbReference type="ARBA" id="ARBA00010248"/>
    </source>
</evidence>
<evidence type="ECO:0000313" key="15">
    <source>
        <dbReference type="EMBL" id="RKR06187.1"/>
    </source>
</evidence>
<reference evidence="15 16" key="1">
    <citation type="submission" date="2018-10" db="EMBL/GenBank/DDBJ databases">
        <title>Genomic Encyclopedia of Type Strains, Phase IV (KMG-IV): sequencing the most valuable type-strain genomes for metagenomic binning, comparative biology and taxonomic classification.</title>
        <authorList>
            <person name="Goeker M."/>
        </authorList>
    </citation>
    <scope>NUCLEOTIDE SEQUENCE [LARGE SCALE GENOMIC DNA]</scope>
    <source>
        <strain evidence="15 16">DSM 23229</strain>
    </source>
</reference>
<dbReference type="Pfam" id="PF07244">
    <property type="entry name" value="POTRA"/>
    <property type="match status" value="1"/>
</dbReference>
<comment type="subcellular location">
    <subcellularLocation>
        <location evidence="1">Cell outer membrane</location>
    </subcellularLocation>
</comment>
<evidence type="ECO:0000256" key="9">
    <source>
        <dbReference type="ARBA" id="ARBA00033063"/>
    </source>
</evidence>
<comment type="caution">
    <text evidence="15">The sequence shown here is derived from an EMBL/GenBank/DDBJ whole genome shotgun (WGS) entry which is preliminary data.</text>
</comment>
<dbReference type="PANTHER" id="PTHR12815">
    <property type="entry name" value="SORTING AND ASSEMBLY MACHINERY SAMM50 PROTEIN FAMILY MEMBER"/>
    <property type="match status" value="1"/>
</dbReference>
<gene>
    <name evidence="15" type="ORF">C7446_1124</name>
</gene>
<protein>
    <recommendedName>
        <fullName evidence="3">Translocation and assembly module subunit TamA</fullName>
    </recommendedName>
    <alternativeName>
        <fullName evidence="9">Autotransporter assembly factor TamA</fullName>
    </alternativeName>
</protein>
<comment type="similarity">
    <text evidence="2">Belongs to the TamA family.</text>
</comment>
<evidence type="ECO:0000256" key="6">
    <source>
        <dbReference type="ARBA" id="ARBA00022729"/>
    </source>
</evidence>
<dbReference type="Pfam" id="PF17243">
    <property type="entry name" value="POTRA_TamA_1"/>
    <property type="match status" value="1"/>
</dbReference>
<evidence type="ECO:0000259" key="13">
    <source>
        <dbReference type="Pfam" id="PF07244"/>
    </source>
</evidence>
<evidence type="ECO:0000256" key="3">
    <source>
        <dbReference type="ARBA" id="ARBA00015419"/>
    </source>
</evidence>
<sequence>MILPVTARRIPLIRSCNSIRLKQRPFSQQCTLAALGTLMSLLPAQALAIEASVSGVSGELSSNVTTWLQPVTIPKGAETESYAPDVRHRVTEALRALGYYNAEIALAFRNRQHVDVTIRRGKPVRVRSLDIRILGDASTDEAFQQAVDNSALSRMKGKALHHADYEALKSQLSSLALQKGYFDAGYRASRIEVRPWENSARITLVFDSGRRYRFGQIQFSGSQIRTSRLRNMAPFEPGDFYDAGKLATYNQRLSASNWFRSIGVQPQVDQTGRQAPSGDAEVADRAATGRSSARRADGPPADGGGARRNEPSPASDVYHEVAAQQPRQVPINVNVIPADRYQFETGIGYATDIGPRLRFSMDMPWLNDHGDSLVNDLILSGPEQEFSGKYNMPLSNPERGNYNIQYGFSKTDQDTSDTNSFESSVQFGRQWNFENDWTQNAYLRTTYEDFKQGNDSGTALLFVPGMSWSHSHTDDPTFPMHGNRQDLLIEVSDKRWGSDVTFARTRLDAQWIDSIGRNNRFVVRGSAGATATSEFHQMPPSLRFFTGGDRSVRGYSYESLSPEDSDGDQLGGRQLLVGSLEYQRRIVGQWWGATFLDAGNAFNDWWPESLKKSVGAGVRWISPVGPIRLDIAHPLDDEEESWRLHFGIGPEF</sequence>
<proteinExistence type="inferred from homology"/>
<keyword evidence="5" id="KW-0812">Transmembrane</keyword>
<keyword evidence="8" id="KW-0998">Cell outer membrane</keyword>
<dbReference type="PANTHER" id="PTHR12815:SF47">
    <property type="entry name" value="TRANSLOCATION AND ASSEMBLY MODULE SUBUNIT TAMA"/>
    <property type="match status" value="1"/>
</dbReference>
<keyword evidence="16" id="KW-1185">Reference proteome</keyword>
<keyword evidence="7" id="KW-0472">Membrane</keyword>
<dbReference type="GO" id="GO:0097347">
    <property type="term" value="C:TAM protein secretion complex"/>
    <property type="evidence" value="ECO:0007669"/>
    <property type="project" value="TreeGrafter"/>
</dbReference>
<dbReference type="Gene3D" id="2.40.160.50">
    <property type="entry name" value="membrane protein fhac: a member of the omp85/tpsb transporter family"/>
    <property type="match status" value="1"/>
</dbReference>
<evidence type="ECO:0000259" key="14">
    <source>
        <dbReference type="Pfam" id="PF17243"/>
    </source>
</evidence>
<keyword evidence="4" id="KW-1134">Transmembrane beta strand</keyword>
<dbReference type="GO" id="GO:0009306">
    <property type="term" value="P:protein secretion"/>
    <property type="evidence" value="ECO:0007669"/>
    <property type="project" value="TreeGrafter"/>
</dbReference>
<feature type="region of interest" description="Disordered" evidence="11">
    <location>
        <begin position="269"/>
        <end position="315"/>
    </location>
</feature>
<evidence type="ECO:0000256" key="1">
    <source>
        <dbReference type="ARBA" id="ARBA00004442"/>
    </source>
</evidence>
<dbReference type="GO" id="GO:0009279">
    <property type="term" value="C:cell outer membrane"/>
    <property type="evidence" value="ECO:0007669"/>
    <property type="project" value="UniProtKB-SubCell"/>
</dbReference>
<evidence type="ECO:0000259" key="12">
    <source>
        <dbReference type="Pfam" id="PF01103"/>
    </source>
</evidence>